<keyword evidence="3" id="KW-1185">Reference proteome</keyword>
<evidence type="ECO:0000313" key="2">
    <source>
        <dbReference type="EMBL" id="VFQ99294.1"/>
    </source>
</evidence>
<dbReference type="EMBL" id="OOIL02006652">
    <property type="protein sequence ID" value="VFQ99294.1"/>
    <property type="molecule type" value="Genomic_DNA"/>
</dbReference>
<organism evidence="2 3">
    <name type="scientific">Cuscuta campestris</name>
    <dbReference type="NCBI Taxonomy" id="132261"/>
    <lineage>
        <taxon>Eukaryota</taxon>
        <taxon>Viridiplantae</taxon>
        <taxon>Streptophyta</taxon>
        <taxon>Embryophyta</taxon>
        <taxon>Tracheophyta</taxon>
        <taxon>Spermatophyta</taxon>
        <taxon>Magnoliopsida</taxon>
        <taxon>eudicotyledons</taxon>
        <taxon>Gunneridae</taxon>
        <taxon>Pentapetalae</taxon>
        <taxon>asterids</taxon>
        <taxon>lamiids</taxon>
        <taxon>Solanales</taxon>
        <taxon>Convolvulaceae</taxon>
        <taxon>Cuscuteae</taxon>
        <taxon>Cuscuta</taxon>
        <taxon>Cuscuta subgen. Grammica</taxon>
        <taxon>Cuscuta sect. Cleistogrammica</taxon>
    </lineage>
</organism>
<dbReference type="OrthoDB" id="515277at2759"/>
<dbReference type="Gene3D" id="3.30.70.270">
    <property type="match status" value="1"/>
</dbReference>
<gene>
    <name evidence="2" type="ORF">CCAM_LOCUS41070</name>
</gene>
<dbReference type="PROSITE" id="PS50878">
    <property type="entry name" value="RT_POL"/>
    <property type="match status" value="1"/>
</dbReference>
<evidence type="ECO:0000259" key="1">
    <source>
        <dbReference type="PROSITE" id="PS50878"/>
    </source>
</evidence>
<accession>A0A484NHL1</accession>
<proteinExistence type="predicted"/>
<sequence length="590" mass="68761">MWVQTANCIKESAREVLGVSSGSGSRRRGDWWWSDSVRSKVEAKKVAYLRYMGCNVVEERAALRVECKKARKEAKLEVTRAKNAAFERLYKDIEEKGSVNPLFRLAKVRERKARDLDHVRCVKDSDGHLVCTYCRRICLEEVVRALRVMRNGRAVGPDEIPVEFWKHAGRDAWVWLTKLFNVILRTAWMPDEWRESLLVPLFKGKGDIQSCENYRGIKFLSHTMKVWERVIEYRVRKEVCISENQFGFMPGRSTTEAIHLVRRLMVEYMARKKDLHMVFIDLEKAYDRVPREVVWRCLEARGVPIVYTRAIKDMYDGAMTKVRTSRGVSDSFSVGMGLHQGSALSPFLFALVMDVLTQGVQDGVPWCMLFADDIVLIDDTRDGLNDKLELWRLALETKGFRISRNKTEYMRCRFSGRDTESEVEVKIDSHLVPKVDRFRYLGSISPRMKGKFYRSVVRPAMLYGAECWAVKKTHVRRLHAAEMRMLRWICGKTRLDRISNEVIRRQVGMAPVEDKLREARLRWLGHVRRRDADAPVRRCERITVIGGSRGRGRPKKNWEEVIRQDLGLLDLTEDMAIDRNLWRTRIRVAG</sequence>
<evidence type="ECO:0000313" key="3">
    <source>
        <dbReference type="Proteomes" id="UP000595140"/>
    </source>
</evidence>
<dbReference type="SUPFAM" id="SSF56672">
    <property type="entry name" value="DNA/RNA polymerases"/>
    <property type="match status" value="1"/>
</dbReference>
<feature type="domain" description="Reverse transcriptase" evidence="1">
    <location>
        <begin position="182"/>
        <end position="445"/>
    </location>
</feature>
<dbReference type="AlphaFoldDB" id="A0A484NHL1"/>
<dbReference type="PANTHER" id="PTHR19446">
    <property type="entry name" value="REVERSE TRANSCRIPTASES"/>
    <property type="match status" value="1"/>
</dbReference>
<dbReference type="InterPro" id="IPR043502">
    <property type="entry name" value="DNA/RNA_pol_sf"/>
</dbReference>
<dbReference type="Proteomes" id="UP000595140">
    <property type="component" value="Unassembled WGS sequence"/>
</dbReference>
<reference evidence="2 3" key="1">
    <citation type="submission" date="2018-04" db="EMBL/GenBank/DDBJ databases">
        <authorList>
            <person name="Vogel A."/>
        </authorList>
    </citation>
    <scope>NUCLEOTIDE SEQUENCE [LARGE SCALE GENOMIC DNA]</scope>
</reference>
<dbReference type="Pfam" id="PF00078">
    <property type="entry name" value="RVT_1"/>
    <property type="match status" value="1"/>
</dbReference>
<name>A0A484NHL1_9ASTE</name>
<dbReference type="InterPro" id="IPR000477">
    <property type="entry name" value="RT_dom"/>
</dbReference>
<protein>
    <recommendedName>
        <fullName evidence="1">Reverse transcriptase domain-containing protein</fullName>
    </recommendedName>
</protein>
<dbReference type="CDD" id="cd01650">
    <property type="entry name" value="RT_nLTR_like"/>
    <property type="match status" value="1"/>
</dbReference>
<dbReference type="InterPro" id="IPR043128">
    <property type="entry name" value="Rev_trsase/Diguanyl_cyclase"/>
</dbReference>